<evidence type="ECO:0000256" key="3">
    <source>
        <dbReference type="ARBA" id="ARBA00022989"/>
    </source>
</evidence>
<feature type="transmembrane region" description="Helical" evidence="5">
    <location>
        <begin position="83"/>
        <end position="108"/>
    </location>
</feature>
<feature type="transmembrane region" description="Helical" evidence="5">
    <location>
        <begin position="12"/>
        <end position="32"/>
    </location>
</feature>
<dbReference type="PANTHER" id="PTHR46955">
    <property type="entry name" value="PROTEIN CBG01349-RELATED"/>
    <property type="match status" value="1"/>
</dbReference>
<dbReference type="CDD" id="cd00637">
    <property type="entry name" value="7tm_classA_rhodopsin-like"/>
    <property type="match status" value="1"/>
</dbReference>
<accession>A0A8J2M9S1</accession>
<keyword evidence="3 5" id="KW-1133">Transmembrane helix</keyword>
<comment type="subcellular location">
    <subcellularLocation>
        <location evidence="1">Membrane</location>
    </subcellularLocation>
</comment>
<dbReference type="InterPro" id="IPR000276">
    <property type="entry name" value="GPCR_Rhodpsn"/>
</dbReference>
<proteinExistence type="predicted"/>
<dbReference type="PANTHER" id="PTHR46955:SF3">
    <property type="entry name" value="G_PROTEIN_RECEP_F1_2 DOMAIN-CONTAINING PROTEIN"/>
    <property type="match status" value="1"/>
</dbReference>
<comment type="caution">
    <text evidence="7">The sequence shown here is derived from an EMBL/GenBank/DDBJ whole genome shotgun (WGS) entry which is preliminary data.</text>
</comment>
<dbReference type="PROSITE" id="PS50262">
    <property type="entry name" value="G_PROTEIN_RECEP_F1_2"/>
    <property type="match status" value="1"/>
</dbReference>
<evidence type="ECO:0000313" key="8">
    <source>
        <dbReference type="Proteomes" id="UP000746747"/>
    </source>
</evidence>
<keyword evidence="4 5" id="KW-0472">Membrane</keyword>
<dbReference type="GO" id="GO:0016020">
    <property type="term" value="C:membrane"/>
    <property type="evidence" value="ECO:0007669"/>
    <property type="project" value="UniProtKB-SubCell"/>
</dbReference>
<protein>
    <recommendedName>
        <fullName evidence="6">G-protein coupled receptors family 1 profile domain-containing protein</fullName>
    </recommendedName>
</protein>
<evidence type="ECO:0000256" key="1">
    <source>
        <dbReference type="ARBA" id="ARBA00004370"/>
    </source>
</evidence>
<dbReference type="GO" id="GO:0004930">
    <property type="term" value="F:G protein-coupled receptor activity"/>
    <property type="evidence" value="ECO:0007669"/>
    <property type="project" value="InterPro"/>
</dbReference>
<feature type="transmembrane region" description="Helical" evidence="5">
    <location>
        <begin position="44"/>
        <end position="71"/>
    </location>
</feature>
<keyword evidence="2 5" id="KW-0812">Transmembrane</keyword>
<dbReference type="SUPFAM" id="SSF81321">
    <property type="entry name" value="Family A G protein-coupled receptor-like"/>
    <property type="match status" value="1"/>
</dbReference>
<feature type="domain" description="G-protein coupled receptors family 1 profile" evidence="6">
    <location>
        <begin position="23"/>
        <end position="275"/>
    </location>
</feature>
<evidence type="ECO:0000313" key="7">
    <source>
        <dbReference type="EMBL" id="CAG9538405.1"/>
    </source>
</evidence>
<sequence length="316" mass="35743">MHHNTELASNIFLFCLNVLQILSNLLVLLAYFTDHQLLKNENIILLVSLAAIDLFYSMLSIPYLTVLFIGWVPNDKEYHYNEYVIIGFGSGPASLMKSGCTITTLIAIDRIWALWSPVKYYSLKKKPILCAGFVFSLLMAAFDCSLIFILSDGIKPVPDCSSFSCFVSETFRVYWGMSNMVFNLLSCLLTIVIAILLKTKKKRETNIKNSIVRRKEDKWAGRATLYILILSAIFGVVPGGINSGARLIQSDFINALAFYIQLCASISGLMHAFIFGMAHNLIRRRILAMLKLNKYCKQQSQRPSQNFRIYPVTTLT</sequence>
<dbReference type="Pfam" id="PF10316">
    <property type="entry name" value="7TM_GPCR_Srbc"/>
    <property type="match status" value="1"/>
</dbReference>
<dbReference type="AlphaFoldDB" id="A0A8J2M9S1"/>
<feature type="transmembrane region" description="Helical" evidence="5">
    <location>
        <begin position="180"/>
        <end position="198"/>
    </location>
</feature>
<dbReference type="EMBL" id="CAKAEH010001654">
    <property type="protein sequence ID" value="CAG9538405.1"/>
    <property type="molecule type" value="Genomic_DNA"/>
</dbReference>
<dbReference type="Proteomes" id="UP000746747">
    <property type="component" value="Unassembled WGS sequence"/>
</dbReference>
<reference evidence="7" key="1">
    <citation type="submission" date="2021-09" db="EMBL/GenBank/DDBJ databases">
        <authorList>
            <consortium name="Pathogen Informatics"/>
        </authorList>
    </citation>
    <scope>NUCLEOTIDE SEQUENCE</scope>
</reference>
<feature type="transmembrane region" description="Helical" evidence="5">
    <location>
        <begin position="219"/>
        <end position="238"/>
    </location>
</feature>
<keyword evidence="8" id="KW-1185">Reference proteome</keyword>
<evidence type="ECO:0000256" key="2">
    <source>
        <dbReference type="ARBA" id="ARBA00022692"/>
    </source>
</evidence>
<evidence type="ECO:0000259" key="6">
    <source>
        <dbReference type="PROSITE" id="PS50262"/>
    </source>
</evidence>
<gene>
    <name evidence="7" type="ORF">CJOHNSTONI_LOCUS8118</name>
</gene>
<evidence type="ECO:0000256" key="5">
    <source>
        <dbReference type="SAM" id="Phobius"/>
    </source>
</evidence>
<organism evidence="7 8">
    <name type="scientific">Cercopithifilaria johnstoni</name>
    <dbReference type="NCBI Taxonomy" id="2874296"/>
    <lineage>
        <taxon>Eukaryota</taxon>
        <taxon>Metazoa</taxon>
        <taxon>Ecdysozoa</taxon>
        <taxon>Nematoda</taxon>
        <taxon>Chromadorea</taxon>
        <taxon>Rhabditida</taxon>
        <taxon>Spirurina</taxon>
        <taxon>Spiruromorpha</taxon>
        <taxon>Filarioidea</taxon>
        <taxon>Onchocercidae</taxon>
        <taxon>Cercopithifilaria</taxon>
    </lineage>
</organism>
<feature type="transmembrane region" description="Helical" evidence="5">
    <location>
        <begin position="258"/>
        <end position="282"/>
    </location>
</feature>
<dbReference type="InterPro" id="IPR017452">
    <property type="entry name" value="GPCR_Rhodpsn_7TM"/>
</dbReference>
<evidence type="ECO:0000256" key="4">
    <source>
        <dbReference type="ARBA" id="ARBA00023136"/>
    </source>
</evidence>
<dbReference type="OrthoDB" id="5838358at2759"/>
<dbReference type="SMART" id="SM01381">
    <property type="entry name" value="7TM_GPCR_Srsx"/>
    <property type="match status" value="1"/>
</dbReference>
<name>A0A8J2M9S1_9BILA</name>
<dbReference type="Gene3D" id="1.20.1070.10">
    <property type="entry name" value="Rhodopsin 7-helix transmembrane proteins"/>
    <property type="match status" value="1"/>
</dbReference>
<dbReference type="InterPro" id="IPR019420">
    <property type="entry name" value="7TM_GPCR_serpentine_rcpt_Srbc"/>
</dbReference>
<dbReference type="InterPro" id="IPR052322">
    <property type="entry name" value="Mito_rRNA_Mtase_NSUN4"/>
</dbReference>
<feature type="transmembrane region" description="Helical" evidence="5">
    <location>
        <begin position="128"/>
        <end position="149"/>
    </location>
</feature>